<comment type="pathway">
    <text evidence="4 17">Cell wall biogenesis; peptidoglycan biosynthesis.</text>
</comment>
<evidence type="ECO:0000256" key="15">
    <source>
        <dbReference type="ARBA" id="ARBA00023316"/>
    </source>
</evidence>
<keyword evidence="11 17" id="KW-0133">Cell shape</keyword>
<dbReference type="Gene3D" id="3.30.465.10">
    <property type="match status" value="1"/>
</dbReference>
<evidence type="ECO:0000313" key="19">
    <source>
        <dbReference type="EMBL" id="BDR52410.1"/>
    </source>
</evidence>
<keyword evidence="13 17" id="KW-0560">Oxidoreductase</keyword>
<dbReference type="InterPro" id="IPR006094">
    <property type="entry name" value="Oxid_FAD_bind_N"/>
</dbReference>
<dbReference type="HAMAP" id="MF_00037">
    <property type="entry name" value="MurB"/>
    <property type="match status" value="1"/>
</dbReference>
<dbReference type="InterPro" id="IPR036635">
    <property type="entry name" value="MurB_C_sf"/>
</dbReference>
<feature type="active site" evidence="17">
    <location>
        <position position="139"/>
    </location>
</feature>
<dbReference type="PANTHER" id="PTHR21071">
    <property type="entry name" value="UDP-N-ACETYLENOLPYRUVOYLGLUCOSAMINE REDUCTASE"/>
    <property type="match status" value="1"/>
</dbReference>
<organism evidence="19 20">
    <name type="scientific">Bombiscardovia nodaiensis</name>
    <dbReference type="NCBI Taxonomy" id="2932181"/>
    <lineage>
        <taxon>Bacteria</taxon>
        <taxon>Bacillati</taxon>
        <taxon>Actinomycetota</taxon>
        <taxon>Actinomycetes</taxon>
        <taxon>Bifidobacteriales</taxon>
        <taxon>Bifidobacteriaceae</taxon>
        <taxon>Bombiscardovia</taxon>
    </lineage>
</organism>
<evidence type="ECO:0000256" key="16">
    <source>
        <dbReference type="ARBA" id="ARBA00048914"/>
    </source>
</evidence>
<name>A0ABM8B6R0_9BIFI</name>
<feature type="active site" evidence="17">
    <location>
        <position position="374"/>
    </location>
</feature>
<dbReference type="InterPro" id="IPR016166">
    <property type="entry name" value="FAD-bd_PCMH"/>
</dbReference>
<comment type="subcellular location">
    <subcellularLocation>
        <location evidence="3 17">Cytoplasm</location>
    </subcellularLocation>
</comment>
<dbReference type="InterPro" id="IPR003170">
    <property type="entry name" value="MurB"/>
</dbReference>
<evidence type="ECO:0000256" key="2">
    <source>
        <dbReference type="ARBA" id="ARBA00003921"/>
    </source>
</evidence>
<comment type="function">
    <text evidence="2 17">Cell wall formation.</text>
</comment>
<evidence type="ECO:0000256" key="4">
    <source>
        <dbReference type="ARBA" id="ARBA00004752"/>
    </source>
</evidence>
<dbReference type="SUPFAM" id="SSF56194">
    <property type="entry name" value="Uridine diphospho-N-Acetylenolpyruvylglucosamine reductase, MurB, C-terminal domain"/>
    <property type="match status" value="1"/>
</dbReference>
<keyword evidence="20" id="KW-1185">Reference proteome</keyword>
<keyword evidence="8 17" id="KW-0285">Flavoprotein</keyword>
<dbReference type="SUPFAM" id="SSF56176">
    <property type="entry name" value="FAD-binding/transporter-associated domain-like"/>
    <property type="match status" value="1"/>
</dbReference>
<evidence type="ECO:0000256" key="3">
    <source>
        <dbReference type="ARBA" id="ARBA00004496"/>
    </source>
</evidence>
<evidence type="ECO:0000256" key="14">
    <source>
        <dbReference type="ARBA" id="ARBA00023306"/>
    </source>
</evidence>
<evidence type="ECO:0000256" key="12">
    <source>
        <dbReference type="ARBA" id="ARBA00022984"/>
    </source>
</evidence>
<sequence length="383" mass="41068">MIEAVEGADAQGQPLCVVGGGSNLLATDQPFPGLVVRDARQEIYVLDEAAPVEGQERTVQVGATAGANWDDFVAYCVRMGLAGVEGLSGIPGSVGASVVQNIGAYGQDLAQVIQSVEVWDRERKVIQEFSGEQMAFGYRTSTLKASMYAAPGQAAEQFYPTPRYVVLSVTAQLRHSHTGRVDSDQLAKALGVDLGAQMPTEQIRKAVLAIRARKGMLEDPYRYQNPWMLGTRQDAHVLAALEELEGLLEPVGGLGSEQGQELVRNRHSCGSFFTNPIVSQEEAARLPQEAPRFPTTLPQGQGQQEVVKTSAAWLIDHAGFHPGFSLPGSHAALSSVHTLALTNRGGAQAQEVFDLAKTIQEGVQRTYGVTLVPEPVLVGKRSL</sequence>
<dbReference type="Pfam" id="PF02873">
    <property type="entry name" value="MurB_C"/>
    <property type="match status" value="1"/>
</dbReference>
<dbReference type="InterPro" id="IPR036318">
    <property type="entry name" value="FAD-bd_PCMH-like_sf"/>
</dbReference>
<gene>
    <name evidence="17 19" type="primary">murB</name>
    <name evidence="19" type="ORF">KIM372_03170</name>
</gene>
<keyword evidence="7 17" id="KW-0132">Cell division</keyword>
<comment type="cofactor">
    <cofactor evidence="1 17">
        <name>FAD</name>
        <dbReference type="ChEBI" id="CHEBI:57692"/>
    </cofactor>
</comment>
<evidence type="ECO:0000256" key="6">
    <source>
        <dbReference type="ARBA" id="ARBA00022490"/>
    </source>
</evidence>
<dbReference type="PROSITE" id="PS51387">
    <property type="entry name" value="FAD_PCMH"/>
    <property type="match status" value="1"/>
</dbReference>
<dbReference type="Pfam" id="PF01565">
    <property type="entry name" value="FAD_binding_4"/>
    <property type="match status" value="1"/>
</dbReference>
<keyword evidence="6 17" id="KW-0963">Cytoplasm</keyword>
<evidence type="ECO:0000259" key="18">
    <source>
        <dbReference type="PROSITE" id="PS51387"/>
    </source>
</evidence>
<evidence type="ECO:0000256" key="9">
    <source>
        <dbReference type="ARBA" id="ARBA00022827"/>
    </source>
</evidence>
<evidence type="ECO:0000256" key="1">
    <source>
        <dbReference type="ARBA" id="ARBA00001974"/>
    </source>
</evidence>
<dbReference type="Proteomes" id="UP001321766">
    <property type="component" value="Chromosome"/>
</dbReference>
<evidence type="ECO:0000256" key="11">
    <source>
        <dbReference type="ARBA" id="ARBA00022960"/>
    </source>
</evidence>
<evidence type="ECO:0000313" key="20">
    <source>
        <dbReference type="Proteomes" id="UP001321766"/>
    </source>
</evidence>
<keyword evidence="10 17" id="KW-0521">NADP</keyword>
<dbReference type="EC" id="1.3.1.98" evidence="17"/>
<keyword evidence="12 17" id="KW-0573">Peptidoglycan synthesis</keyword>
<keyword evidence="14 17" id="KW-0131">Cell cycle</keyword>
<dbReference type="InterPro" id="IPR016167">
    <property type="entry name" value="FAD-bd_PCMH_sub1"/>
</dbReference>
<dbReference type="PANTHER" id="PTHR21071:SF4">
    <property type="entry name" value="UDP-N-ACETYLENOLPYRUVOYLGLUCOSAMINE REDUCTASE"/>
    <property type="match status" value="1"/>
</dbReference>
<evidence type="ECO:0000256" key="17">
    <source>
        <dbReference type="HAMAP-Rule" id="MF_00037"/>
    </source>
</evidence>
<evidence type="ECO:0000256" key="5">
    <source>
        <dbReference type="ARBA" id="ARBA00010485"/>
    </source>
</evidence>
<reference evidence="19 20" key="1">
    <citation type="journal article" date="2023" name="Microbiol. Spectr.">
        <title>Symbiosis of Carpenter Bees with Uncharacterized Lactic Acid Bacteria Showing NAD Auxotrophy.</title>
        <authorList>
            <person name="Kawasaki S."/>
            <person name="Ozawa K."/>
            <person name="Mori T."/>
            <person name="Yamamoto A."/>
            <person name="Ito M."/>
            <person name="Ohkuma M."/>
            <person name="Sakamoto M."/>
            <person name="Matsutani M."/>
        </authorList>
    </citation>
    <scope>NUCLEOTIDE SEQUENCE [LARGE SCALE GENOMIC DNA]</scope>
    <source>
        <strain evidence="19 20">Kim37-2</strain>
    </source>
</reference>
<evidence type="ECO:0000256" key="13">
    <source>
        <dbReference type="ARBA" id="ARBA00023002"/>
    </source>
</evidence>
<keyword evidence="15 17" id="KW-0961">Cell wall biogenesis/degradation</keyword>
<dbReference type="Gene3D" id="3.30.43.10">
    <property type="entry name" value="Uridine Diphospho-n-acetylenolpyruvylglucosamine Reductase, domain 2"/>
    <property type="match status" value="1"/>
</dbReference>
<keyword evidence="9 17" id="KW-0274">FAD</keyword>
<evidence type="ECO:0000256" key="7">
    <source>
        <dbReference type="ARBA" id="ARBA00022618"/>
    </source>
</evidence>
<protein>
    <recommendedName>
        <fullName evidence="17">UDP-N-acetylenolpyruvoylglucosamine reductase</fullName>
        <ecNumber evidence="17">1.3.1.98</ecNumber>
    </recommendedName>
    <alternativeName>
        <fullName evidence="17">UDP-N-acetylmuramate dehydrogenase</fullName>
    </alternativeName>
</protein>
<feature type="domain" description="FAD-binding PCMH-type" evidence="18">
    <location>
        <begin position="1"/>
        <end position="213"/>
    </location>
</feature>
<dbReference type="EMBL" id="AP026798">
    <property type="protein sequence ID" value="BDR52410.1"/>
    <property type="molecule type" value="Genomic_DNA"/>
</dbReference>
<dbReference type="InterPro" id="IPR011601">
    <property type="entry name" value="MurB_C"/>
</dbReference>
<proteinExistence type="inferred from homology"/>
<evidence type="ECO:0000256" key="8">
    <source>
        <dbReference type="ARBA" id="ARBA00022630"/>
    </source>
</evidence>
<comment type="similarity">
    <text evidence="5 17">Belongs to the MurB family.</text>
</comment>
<dbReference type="InterPro" id="IPR016169">
    <property type="entry name" value="FAD-bd_PCMH_sub2"/>
</dbReference>
<dbReference type="Gene3D" id="3.90.78.10">
    <property type="entry name" value="UDP-N-acetylenolpyruvoylglucosamine reductase, C-terminal domain"/>
    <property type="match status" value="1"/>
</dbReference>
<evidence type="ECO:0000256" key="10">
    <source>
        <dbReference type="ARBA" id="ARBA00022857"/>
    </source>
</evidence>
<feature type="active site" description="Proton donor" evidence="17">
    <location>
        <position position="271"/>
    </location>
</feature>
<accession>A0ABM8B6R0</accession>
<comment type="catalytic activity">
    <reaction evidence="16 17">
        <text>UDP-N-acetyl-alpha-D-muramate + NADP(+) = UDP-N-acetyl-3-O-(1-carboxyvinyl)-alpha-D-glucosamine + NADPH + H(+)</text>
        <dbReference type="Rhea" id="RHEA:12248"/>
        <dbReference type="ChEBI" id="CHEBI:15378"/>
        <dbReference type="ChEBI" id="CHEBI:57783"/>
        <dbReference type="ChEBI" id="CHEBI:58349"/>
        <dbReference type="ChEBI" id="CHEBI:68483"/>
        <dbReference type="ChEBI" id="CHEBI:70757"/>
        <dbReference type="EC" id="1.3.1.98"/>
    </reaction>
</comment>